<name>A0AAW1UD73_9CUCU</name>
<feature type="compositionally biased region" description="Low complexity" evidence="2">
    <location>
        <begin position="20"/>
        <end position="31"/>
    </location>
</feature>
<keyword evidence="5" id="KW-1185">Reference proteome</keyword>
<dbReference type="EMBL" id="JARQZJ010000066">
    <property type="protein sequence ID" value="KAK9880954.1"/>
    <property type="molecule type" value="Genomic_DNA"/>
</dbReference>
<feature type="domain" description="DUF4200" evidence="3">
    <location>
        <begin position="245"/>
        <end position="343"/>
    </location>
</feature>
<dbReference type="InterPro" id="IPR051147">
    <property type="entry name" value="CFAP_domain-containing"/>
</dbReference>
<dbReference type="PANTHER" id="PTHR21683">
    <property type="entry name" value="COILED-COIL DOMAIN-CONTAINING PROTEIN 42 LIKE-2-LIKE-RELATED"/>
    <property type="match status" value="1"/>
</dbReference>
<sequence length="565" mass="67018">MSQRRTTLVEDEHSSDYSLTTAEYEAQQQTQSEKERQQRESRRNIKRKEKTDKKVYVDDEDDKRSMMVSIDDRSRESVLSQKLTFLKRQKTPIKKRTSTKLQKILNSQTKDRAKDKYFSYAPGVDESNLRDLFTEPSPFLYPKDLEEFAQKVLNKAWRNNLKTTELAKKFYERNNYRTRQGGDILNRLYTENPDVSNMKYIIDIDPDFFKIADGRPIPDKLNIRDYIETVRDVLRTKIINGYREDDILLIEESLRLEQKMIDEIKENYQTYVNTFEEFLYNDHTYSMKLLRQSEQEAVLAYQKYEEYKELSKEYGALRSVLYNCEEKWRNCKMYQKFLYLVSPLSWRKQHDFYHFKSPDEPIEAPEGSNAIFGKYRLGDKEAEISLEDLIGQFLDDCATQREPELYFEDPEQLLDVFRFMELQNLNSLLHSEELAAPLEAVKAGMLKAERLFDIEIQGLRESIDKLAAGIAWEEERAKYLEQLAMELVNGEFRKLVVDEDILNLHVFVEDVYEARIGPNDANLSVTDMMRGIEIKYRNELLQLDKMPSNKLANWKPVVMPKKQEY</sequence>
<comment type="caution">
    <text evidence="4">The sequence shown here is derived from an EMBL/GenBank/DDBJ whole genome shotgun (WGS) entry which is preliminary data.</text>
</comment>
<evidence type="ECO:0000313" key="5">
    <source>
        <dbReference type="Proteomes" id="UP001431783"/>
    </source>
</evidence>
<accession>A0AAW1UD73</accession>
<dbReference type="Pfam" id="PF13863">
    <property type="entry name" value="DUF4200"/>
    <property type="match status" value="1"/>
</dbReference>
<evidence type="ECO:0000313" key="4">
    <source>
        <dbReference type="EMBL" id="KAK9880954.1"/>
    </source>
</evidence>
<gene>
    <name evidence="4" type="ORF">WA026_013278</name>
</gene>
<feature type="region of interest" description="Disordered" evidence="2">
    <location>
        <begin position="1"/>
        <end position="53"/>
    </location>
</feature>
<evidence type="ECO:0000259" key="3">
    <source>
        <dbReference type="Pfam" id="PF13863"/>
    </source>
</evidence>
<keyword evidence="1" id="KW-0175">Coiled coil</keyword>
<organism evidence="4 5">
    <name type="scientific">Henosepilachna vigintioctopunctata</name>
    <dbReference type="NCBI Taxonomy" id="420089"/>
    <lineage>
        <taxon>Eukaryota</taxon>
        <taxon>Metazoa</taxon>
        <taxon>Ecdysozoa</taxon>
        <taxon>Arthropoda</taxon>
        <taxon>Hexapoda</taxon>
        <taxon>Insecta</taxon>
        <taxon>Pterygota</taxon>
        <taxon>Neoptera</taxon>
        <taxon>Endopterygota</taxon>
        <taxon>Coleoptera</taxon>
        <taxon>Polyphaga</taxon>
        <taxon>Cucujiformia</taxon>
        <taxon>Coccinelloidea</taxon>
        <taxon>Coccinellidae</taxon>
        <taxon>Epilachninae</taxon>
        <taxon>Epilachnini</taxon>
        <taxon>Henosepilachna</taxon>
    </lineage>
</organism>
<dbReference type="AlphaFoldDB" id="A0AAW1UD73"/>
<reference evidence="4 5" key="1">
    <citation type="submission" date="2023-03" db="EMBL/GenBank/DDBJ databases">
        <title>Genome insight into feeding habits of ladybird beetles.</title>
        <authorList>
            <person name="Li H.-S."/>
            <person name="Huang Y.-H."/>
            <person name="Pang H."/>
        </authorList>
    </citation>
    <scope>NUCLEOTIDE SEQUENCE [LARGE SCALE GENOMIC DNA]</scope>
    <source>
        <strain evidence="4">SYSU_2023b</strain>
        <tissue evidence="4">Whole body</tissue>
    </source>
</reference>
<evidence type="ECO:0000256" key="1">
    <source>
        <dbReference type="ARBA" id="ARBA00023054"/>
    </source>
</evidence>
<protein>
    <recommendedName>
        <fullName evidence="3">DUF4200 domain-containing protein</fullName>
    </recommendedName>
</protein>
<dbReference type="InterPro" id="IPR025252">
    <property type="entry name" value="DUF4200"/>
</dbReference>
<dbReference type="PANTHER" id="PTHR21683:SF3">
    <property type="entry name" value="CILIA AND FLAGELLA ASSOCIATED PROTEIN 100"/>
    <property type="match status" value="1"/>
</dbReference>
<proteinExistence type="predicted"/>
<dbReference type="GO" id="GO:0005856">
    <property type="term" value="C:cytoskeleton"/>
    <property type="evidence" value="ECO:0007669"/>
    <property type="project" value="UniProtKB-ARBA"/>
</dbReference>
<dbReference type="Proteomes" id="UP001431783">
    <property type="component" value="Unassembled WGS sequence"/>
</dbReference>
<feature type="compositionally biased region" description="Basic and acidic residues" evidence="2">
    <location>
        <begin position="32"/>
        <end position="53"/>
    </location>
</feature>
<evidence type="ECO:0000256" key="2">
    <source>
        <dbReference type="SAM" id="MobiDB-lite"/>
    </source>
</evidence>